<reference evidence="1 2" key="1">
    <citation type="submission" date="2023-02" db="EMBL/GenBank/DDBJ databases">
        <title>Genome sequence of Lentisphaera profundi SAORIC-696.</title>
        <authorList>
            <person name="Kim e."/>
            <person name="Cho J.-C."/>
            <person name="Choi A."/>
            <person name="Kang I."/>
        </authorList>
    </citation>
    <scope>NUCLEOTIDE SEQUENCE [LARGE SCALE GENOMIC DNA]</scope>
    <source>
        <strain evidence="1 2">SAORIC-696</strain>
    </source>
</reference>
<dbReference type="Proteomes" id="UP001214250">
    <property type="component" value="Chromosome 1"/>
</dbReference>
<name>A0ABY7VTD7_9BACT</name>
<gene>
    <name evidence="1" type="ORF">PQO03_05075</name>
</gene>
<accession>A0ABY7VTD7</accession>
<keyword evidence="2" id="KW-1185">Reference proteome</keyword>
<organism evidence="1 2">
    <name type="scientific">Lentisphaera profundi</name>
    <dbReference type="NCBI Taxonomy" id="1658616"/>
    <lineage>
        <taxon>Bacteria</taxon>
        <taxon>Pseudomonadati</taxon>
        <taxon>Lentisphaerota</taxon>
        <taxon>Lentisphaeria</taxon>
        <taxon>Lentisphaerales</taxon>
        <taxon>Lentisphaeraceae</taxon>
        <taxon>Lentisphaera</taxon>
    </lineage>
</organism>
<dbReference type="EMBL" id="CP117811">
    <property type="protein sequence ID" value="WDE97322.1"/>
    <property type="molecule type" value="Genomic_DNA"/>
</dbReference>
<sequence length="76" mass="8736">MREGFNNSEAWHSRGYLPHYDVEGKYQMISYRLADSLPQEVLLNLENDLAGSADLQSHYQKMIKGQWTNAKSSKST</sequence>
<protein>
    <submittedName>
        <fullName evidence="1">Uncharacterized protein</fullName>
    </submittedName>
</protein>
<proteinExistence type="predicted"/>
<dbReference type="RefSeq" id="WP_274151641.1">
    <property type="nucleotide sequence ID" value="NZ_CP117811.1"/>
</dbReference>
<evidence type="ECO:0000313" key="2">
    <source>
        <dbReference type="Proteomes" id="UP001214250"/>
    </source>
</evidence>
<evidence type="ECO:0000313" key="1">
    <source>
        <dbReference type="EMBL" id="WDE97322.1"/>
    </source>
</evidence>